<dbReference type="InterPro" id="IPR022813">
    <property type="entry name" value="SecD/SecF_arch_bac"/>
</dbReference>
<gene>
    <name evidence="12" type="primary">secF</name>
    <name evidence="14" type="ORF">SAMN02745885_01274</name>
</gene>
<comment type="subcellular location">
    <subcellularLocation>
        <location evidence="1 12">Cell membrane</location>
        <topology evidence="1 12">Multi-pass membrane protein</topology>
    </subcellularLocation>
</comment>
<evidence type="ECO:0000256" key="4">
    <source>
        <dbReference type="ARBA" id="ARBA00022692"/>
    </source>
</evidence>
<feature type="domain" description="Protein export membrane protein SecD/SecF C-terminal" evidence="13">
    <location>
        <begin position="97"/>
        <end position="280"/>
    </location>
</feature>
<reference evidence="15" key="1">
    <citation type="submission" date="2017-02" db="EMBL/GenBank/DDBJ databases">
        <authorList>
            <person name="Varghese N."/>
            <person name="Submissions S."/>
        </authorList>
    </citation>
    <scope>NUCLEOTIDE SEQUENCE [LARGE SCALE GENOMIC DNA]</scope>
    <source>
        <strain evidence="15">DSM 16521</strain>
    </source>
</reference>
<dbReference type="InterPro" id="IPR022646">
    <property type="entry name" value="SecD/SecF_CS"/>
</dbReference>
<keyword evidence="2 12" id="KW-0813">Transport</keyword>
<comment type="similarity">
    <text evidence="12">Belongs to the SecD/SecF family. SecF subfamily.</text>
</comment>
<dbReference type="HAMAP" id="MF_01464_B">
    <property type="entry name" value="SecF_B"/>
    <property type="match status" value="1"/>
</dbReference>
<feature type="transmembrane region" description="Helical" evidence="12">
    <location>
        <begin position="149"/>
        <end position="170"/>
    </location>
</feature>
<evidence type="ECO:0000259" key="13">
    <source>
        <dbReference type="Pfam" id="PF02355"/>
    </source>
</evidence>
<dbReference type="Gene3D" id="1.20.1640.10">
    <property type="entry name" value="Multidrug efflux transporter AcrB transmembrane domain"/>
    <property type="match status" value="1"/>
</dbReference>
<protein>
    <recommendedName>
        <fullName evidence="12">Protein-export membrane protein SecF</fullName>
    </recommendedName>
</protein>
<evidence type="ECO:0000256" key="8">
    <source>
        <dbReference type="ARBA" id="ARBA00023136"/>
    </source>
</evidence>
<dbReference type="PANTHER" id="PTHR30081:SF8">
    <property type="entry name" value="PROTEIN TRANSLOCASE SUBUNIT SECF"/>
    <property type="match status" value="1"/>
</dbReference>
<keyword evidence="5 12" id="KW-0653">Protein transport</keyword>
<dbReference type="GO" id="GO:0015450">
    <property type="term" value="F:protein-transporting ATPase activity"/>
    <property type="evidence" value="ECO:0007669"/>
    <property type="project" value="InterPro"/>
</dbReference>
<evidence type="ECO:0000256" key="5">
    <source>
        <dbReference type="ARBA" id="ARBA00022927"/>
    </source>
</evidence>
<dbReference type="SUPFAM" id="SSF82866">
    <property type="entry name" value="Multidrug efflux transporter AcrB transmembrane domain"/>
    <property type="match status" value="1"/>
</dbReference>
<sequence length="286" mass="31879">MRVHFVKTRLVWYIISLLIIVPGLVSLVWQGLNLGIDFTGGTLLELEYKQVPAIEQVRAALKEKGLGNAGIQAAEGNRILIRTVALAEKDRDEVLKAIREKTGDFNLRREDKVGPVIGKELLRNALLALGIAIVLMIIYISWRFEFWSGLSAIAALLHDVLVVIGVFSLLQLEVDSAFVAAILTIIGYSINDTIVIFDRIRENLLKRRKDQEVEDVINSSIYQTFGRTINTVLTVVFVLVALLVFGGETIYNFVLAMLIGVLSGTYSSICTASPLWFDLRRYAKKA</sequence>
<feature type="transmembrane region" description="Helical" evidence="12">
    <location>
        <begin position="12"/>
        <end position="32"/>
    </location>
</feature>
<proteinExistence type="inferred from homology"/>
<keyword evidence="6 12" id="KW-1133">Transmembrane helix</keyword>
<dbReference type="Proteomes" id="UP000189933">
    <property type="component" value="Unassembled WGS sequence"/>
</dbReference>
<dbReference type="Pfam" id="PF07549">
    <property type="entry name" value="Sec_GG"/>
    <property type="match status" value="1"/>
</dbReference>
<keyword evidence="8 12" id="KW-0472">Membrane</keyword>
<dbReference type="AlphaFoldDB" id="A0A1T4PIL2"/>
<feature type="transmembrane region" description="Helical" evidence="12">
    <location>
        <begin position="176"/>
        <end position="197"/>
    </location>
</feature>
<evidence type="ECO:0000256" key="3">
    <source>
        <dbReference type="ARBA" id="ARBA00022475"/>
    </source>
</evidence>
<evidence type="ECO:0000256" key="12">
    <source>
        <dbReference type="HAMAP-Rule" id="MF_01464"/>
    </source>
</evidence>
<evidence type="ECO:0000256" key="9">
    <source>
        <dbReference type="ARBA" id="ARBA00059018"/>
    </source>
</evidence>
<comment type="similarity">
    <text evidence="10">In the C-terminal section; belongs to the SecD/SecF family. SecF subfamily.</text>
</comment>
<dbReference type="NCBIfam" id="TIGR00966">
    <property type="entry name" value="transloc_SecF"/>
    <property type="match status" value="1"/>
</dbReference>
<dbReference type="GO" id="GO:0043952">
    <property type="term" value="P:protein transport by the Sec complex"/>
    <property type="evidence" value="ECO:0007669"/>
    <property type="project" value="UniProtKB-UniRule"/>
</dbReference>
<keyword evidence="4 12" id="KW-0812">Transmembrane</keyword>
<dbReference type="GO" id="GO:0065002">
    <property type="term" value="P:intracellular protein transmembrane transport"/>
    <property type="evidence" value="ECO:0007669"/>
    <property type="project" value="UniProtKB-UniRule"/>
</dbReference>
<dbReference type="InterPro" id="IPR022645">
    <property type="entry name" value="SecD/SecF_bac"/>
</dbReference>
<comment type="subunit">
    <text evidence="12">Forms a complex with SecD. Part of the essential Sec protein translocation apparatus which comprises SecA, SecYEG and auxiliary proteins SecDF. Other proteins may also be involved.</text>
</comment>
<dbReference type="InterPro" id="IPR048634">
    <property type="entry name" value="SecD_SecF_C"/>
</dbReference>
<dbReference type="EMBL" id="FUXM01000011">
    <property type="protein sequence ID" value="SJZ90678.1"/>
    <property type="molecule type" value="Genomic_DNA"/>
</dbReference>
<dbReference type="InterPro" id="IPR055344">
    <property type="entry name" value="SecD_SecF_C_bact"/>
</dbReference>
<evidence type="ECO:0000313" key="14">
    <source>
        <dbReference type="EMBL" id="SJZ90678.1"/>
    </source>
</evidence>
<dbReference type="FunFam" id="1.20.1640.10:FF:000024">
    <property type="entry name" value="Multifunctional fusion protein"/>
    <property type="match status" value="1"/>
</dbReference>
<dbReference type="GO" id="GO:0006605">
    <property type="term" value="P:protein targeting"/>
    <property type="evidence" value="ECO:0007669"/>
    <property type="project" value="UniProtKB-UniRule"/>
</dbReference>
<feature type="transmembrane region" description="Helical" evidence="12">
    <location>
        <begin position="121"/>
        <end position="142"/>
    </location>
</feature>
<comment type="function">
    <text evidence="9 12">Part of the Sec protein translocase complex. Interacts with the SecYEG preprotein conducting channel. SecDF uses the proton motive force (PMF) to complete protein translocation after the ATP-dependent function of SecA.</text>
</comment>
<evidence type="ECO:0000256" key="2">
    <source>
        <dbReference type="ARBA" id="ARBA00022448"/>
    </source>
</evidence>
<dbReference type="InterPro" id="IPR005665">
    <property type="entry name" value="SecF_bac"/>
</dbReference>
<organism evidence="14 15">
    <name type="scientific">Carboxydocella sporoproducens DSM 16521</name>
    <dbReference type="NCBI Taxonomy" id="1121270"/>
    <lineage>
        <taxon>Bacteria</taxon>
        <taxon>Bacillati</taxon>
        <taxon>Bacillota</taxon>
        <taxon>Clostridia</taxon>
        <taxon>Eubacteriales</taxon>
        <taxon>Clostridiales Family XVI. Incertae Sedis</taxon>
        <taxon>Carboxydocella</taxon>
    </lineage>
</organism>
<comment type="similarity">
    <text evidence="11">In the N-terminal section; belongs to the SecD/SecF family. SecD subfamily.</text>
</comment>
<evidence type="ECO:0000256" key="1">
    <source>
        <dbReference type="ARBA" id="ARBA00004651"/>
    </source>
</evidence>
<evidence type="ECO:0000256" key="6">
    <source>
        <dbReference type="ARBA" id="ARBA00022989"/>
    </source>
</evidence>
<evidence type="ECO:0000256" key="7">
    <source>
        <dbReference type="ARBA" id="ARBA00023010"/>
    </source>
</evidence>
<dbReference type="GO" id="GO:0005886">
    <property type="term" value="C:plasma membrane"/>
    <property type="evidence" value="ECO:0007669"/>
    <property type="project" value="UniProtKB-SubCell"/>
</dbReference>
<keyword evidence="7 12" id="KW-0811">Translocation</keyword>
<dbReference type="PRINTS" id="PR01755">
    <property type="entry name" value="SECFTRNLCASE"/>
</dbReference>
<dbReference type="PANTHER" id="PTHR30081">
    <property type="entry name" value="PROTEIN-EXPORT MEMBRANE PROTEIN SEC"/>
    <property type="match status" value="1"/>
</dbReference>
<keyword evidence="15" id="KW-1185">Reference proteome</keyword>
<dbReference type="NCBIfam" id="TIGR00916">
    <property type="entry name" value="2A0604s01"/>
    <property type="match status" value="1"/>
</dbReference>
<evidence type="ECO:0000313" key="15">
    <source>
        <dbReference type="Proteomes" id="UP000189933"/>
    </source>
</evidence>
<accession>A0A1T4PIL2</accession>
<name>A0A1T4PIL2_9FIRM</name>
<dbReference type="Pfam" id="PF02355">
    <property type="entry name" value="SecD_SecF_C"/>
    <property type="match status" value="1"/>
</dbReference>
<evidence type="ECO:0000256" key="10">
    <source>
        <dbReference type="ARBA" id="ARBA00060856"/>
    </source>
</evidence>
<keyword evidence="3 12" id="KW-1003">Cell membrane</keyword>
<feature type="transmembrane region" description="Helical" evidence="12">
    <location>
        <begin position="228"/>
        <end position="247"/>
    </location>
</feature>
<evidence type="ECO:0000256" key="11">
    <source>
        <dbReference type="ARBA" id="ARBA00061053"/>
    </source>
</evidence>
<feature type="transmembrane region" description="Helical" evidence="12">
    <location>
        <begin position="253"/>
        <end position="277"/>
    </location>
</feature>